<evidence type="ECO:0000256" key="3">
    <source>
        <dbReference type="ARBA" id="ARBA00016672"/>
    </source>
</evidence>
<reference evidence="8 9" key="1">
    <citation type="submission" date="2024-02" db="EMBL/GenBank/DDBJ databases">
        <title>De novo assembly and annotation of 12 fungi associated with fruit tree decline syndrome in Ontario, Canada.</title>
        <authorList>
            <person name="Sulman M."/>
            <person name="Ellouze W."/>
            <person name="Ilyukhin E."/>
        </authorList>
    </citation>
    <scope>NUCLEOTIDE SEQUENCE [LARGE SCALE GENOMIC DNA]</scope>
    <source>
        <strain evidence="8 9">M42-189</strain>
    </source>
</reference>
<dbReference type="InterPro" id="IPR010997">
    <property type="entry name" value="HRDC-like_sf"/>
</dbReference>
<evidence type="ECO:0000313" key="9">
    <source>
        <dbReference type="Proteomes" id="UP001521785"/>
    </source>
</evidence>
<dbReference type="InterPro" id="IPR038846">
    <property type="entry name" value="RPC9"/>
</dbReference>
<keyword evidence="4" id="KW-0240">DNA-directed RNA polymerase</keyword>
<dbReference type="Proteomes" id="UP001521785">
    <property type="component" value="Unassembled WGS sequence"/>
</dbReference>
<dbReference type="Pfam" id="PF03874">
    <property type="entry name" value="RNA_pol_Rpb4"/>
    <property type="match status" value="1"/>
</dbReference>
<evidence type="ECO:0000256" key="7">
    <source>
        <dbReference type="SAM" id="MobiDB-lite"/>
    </source>
</evidence>
<evidence type="ECO:0000256" key="6">
    <source>
        <dbReference type="ARBA" id="ARBA00023242"/>
    </source>
</evidence>
<feature type="compositionally biased region" description="Basic residues" evidence="7">
    <location>
        <begin position="193"/>
        <end position="204"/>
    </location>
</feature>
<dbReference type="InterPro" id="IPR005574">
    <property type="entry name" value="Rpb4/RPC9"/>
</dbReference>
<keyword evidence="5" id="KW-0804">Transcription</keyword>
<keyword evidence="9" id="KW-1185">Reference proteome</keyword>
<comment type="subcellular location">
    <subcellularLocation>
        <location evidence="1">Nucleus</location>
    </subcellularLocation>
</comment>
<keyword evidence="6" id="KW-0539">Nucleus</keyword>
<feature type="compositionally biased region" description="Basic and acidic residues" evidence="7">
    <location>
        <begin position="181"/>
        <end position="192"/>
    </location>
</feature>
<evidence type="ECO:0000256" key="5">
    <source>
        <dbReference type="ARBA" id="ARBA00023163"/>
    </source>
</evidence>
<dbReference type="EMBL" id="JAKJXO020000002">
    <property type="protein sequence ID" value="KAL1610051.1"/>
    <property type="molecule type" value="Genomic_DNA"/>
</dbReference>
<accession>A0ABR3S052</accession>
<evidence type="ECO:0000256" key="1">
    <source>
        <dbReference type="ARBA" id="ARBA00004123"/>
    </source>
</evidence>
<organism evidence="8 9">
    <name type="scientific">Paraconiothyrium brasiliense</name>
    <dbReference type="NCBI Taxonomy" id="300254"/>
    <lineage>
        <taxon>Eukaryota</taxon>
        <taxon>Fungi</taxon>
        <taxon>Dikarya</taxon>
        <taxon>Ascomycota</taxon>
        <taxon>Pezizomycotina</taxon>
        <taxon>Dothideomycetes</taxon>
        <taxon>Pleosporomycetidae</taxon>
        <taxon>Pleosporales</taxon>
        <taxon>Massarineae</taxon>
        <taxon>Didymosphaeriaceae</taxon>
        <taxon>Paraconiothyrium</taxon>
    </lineage>
</organism>
<evidence type="ECO:0000256" key="2">
    <source>
        <dbReference type="ARBA" id="ARBA00006898"/>
    </source>
</evidence>
<comment type="caution">
    <text evidence="8">The sequence shown here is derived from an EMBL/GenBank/DDBJ whole genome shotgun (WGS) entry which is preliminary data.</text>
</comment>
<comment type="similarity">
    <text evidence="2">Belongs to the eukaryotic RPC9 RNA polymerase subunit family.</text>
</comment>
<evidence type="ECO:0000256" key="4">
    <source>
        <dbReference type="ARBA" id="ARBA00022478"/>
    </source>
</evidence>
<feature type="region of interest" description="Disordered" evidence="7">
    <location>
        <begin position="175"/>
        <end position="204"/>
    </location>
</feature>
<protein>
    <recommendedName>
        <fullName evidence="3">DNA-directed RNA polymerase III subunit RPC9</fullName>
    </recommendedName>
</protein>
<dbReference type="SUPFAM" id="SSF47819">
    <property type="entry name" value="HRDC-like"/>
    <property type="match status" value="1"/>
</dbReference>
<evidence type="ECO:0000313" key="8">
    <source>
        <dbReference type="EMBL" id="KAL1610051.1"/>
    </source>
</evidence>
<dbReference type="PANTHER" id="PTHR15561:SF0">
    <property type="entry name" value="DNA-DIRECTED RNA POLYMERASE III SUBUNIT RPC9"/>
    <property type="match status" value="1"/>
</dbReference>
<name>A0ABR3S052_9PLEO</name>
<proteinExistence type="inferred from homology"/>
<dbReference type="PANTHER" id="PTHR15561">
    <property type="entry name" value="CALCITONIN GENE-RELATED PEPTIDE-RECEPTOR COMPONENT PROTEIN"/>
    <property type="match status" value="1"/>
</dbReference>
<dbReference type="Gene3D" id="1.20.1250.40">
    <property type="match status" value="1"/>
</dbReference>
<gene>
    <name evidence="8" type="ORF">SLS60_001716</name>
</gene>
<sequence length="204" mass="23726">MHIKNPQSALLSNHEVYQHIRSESDYYLSKEHNRDKTLSNVREILQDVNRRSSNPLASMLTSTVSQGLRYFEGDPNAPSDVAQWTNPAKEISDYHAERPMTLYKGPHSLLRALAPKYRLNKAEYLQLYNVRPTSRITLELIIEEATTRFSEEELDDILQQLLNVFYEEEANIPAGVEDQEMEKLPDEMLGDSRRKHKKKLKRKA</sequence>
<dbReference type="InterPro" id="IPR038324">
    <property type="entry name" value="Rpb4/RPC9_sf"/>
</dbReference>